<keyword evidence="2" id="KW-1185">Reference proteome</keyword>
<dbReference type="OrthoDB" id="770050at2"/>
<dbReference type="AlphaFoldDB" id="A0A1H7ID78"/>
<dbReference type="EMBL" id="FOAF01000001">
    <property type="protein sequence ID" value="SEK60294.1"/>
    <property type="molecule type" value="Genomic_DNA"/>
</dbReference>
<dbReference type="STRING" id="407022.SAMN05661044_00659"/>
<name>A0A1H7ID78_OLID1</name>
<reference evidence="2" key="1">
    <citation type="submission" date="2016-10" db="EMBL/GenBank/DDBJ databases">
        <authorList>
            <person name="Varghese N."/>
            <person name="Submissions S."/>
        </authorList>
    </citation>
    <scope>NUCLEOTIDE SEQUENCE [LARGE SCALE GENOMIC DNA]</scope>
    <source>
        <strain evidence="2">DSM 18733</strain>
    </source>
</reference>
<dbReference type="Proteomes" id="UP000199421">
    <property type="component" value="Unassembled WGS sequence"/>
</dbReference>
<sequence length="248" mass="28334">MKTNTTVLKYNIALWEKDIVNSIAYQLKRIGHPLKISHLQGIPYVMRELSADLIQLDHQAIPILIMDKPERPQVSLSSFLEKRQIKHWFMVSLLERLEEVGADGMQDEINFCYAEIDMPRELASYETLKSDLIRWENDAVALISQQLEGIGRKVDMKELEQPPFPIGRTVSLISVAKSFKASFGITMKAIYNDRNNDPILEGSFYGTDSRFLHELVTECEVNLWELTALLDQLEKVSCNKATTATSND</sequence>
<gene>
    <name evidence="1" type="ORF">SAMN05661044_00659</name>
</gene>
<protein>
    <submittedName>
        <fullName evidence="1">Uncharacterized protein</fullName>
    </submittedName>
</protein>
<evidence type="ECO:0000313" key="2">
    <source>
        <dbReference type="Proteomes" id="UP000199421"/>
    </source>
</evidence>
<proteinExistence type="predicted"/>
<evidence type="ECO:0000313" key="1">
    <source>
        <dbReference type="EMBL" id="SEK60294.1"/>
    </source>
</evidence>
<accession>A0A1H7ID78</accession>
<organism evidence="1 2">
    <name type="scientific">Olivibacter domesticus</name>
    <name type="common">Pseudosphingobacterium domesticum</name>
    <dbReference type="NCBI Taxonomy" id="407022"/>
    <lineage>
        <taxon>Bacteria</taxon>
        <taxon>Pseudomonadati</taxon>
        <taxon>Bacteroidota</taxon>
        <taxon>Sphingobacteriia</taxon>
        <taxon>Sphingobacteriales</taxon>
        <taxon>Sphingobacteriaceae</taxon>
        <taxon>Olivibacter</taxon>
    </lineage>
</organism>
<dbReference type="RefSeq" id="WP_093318280.1">
    <property type="nucleotide sequence ID" value="NZ_FOAF01000001.1"/>
</dbReference>